<sequence length="127" mass="13484">MRRQRGSLSAFVVSMTVACMLLVAFVHDSGRALSHYVTLADNAQNAARIGAQSVSDIRRGDPQIDPDNALQRAQSYLARHGLVGHITSNHQSVTVEVKQVVPSTMLGGLGVYSQAISVTRTALVVGG</sequence>
<protein>
    <submittedName>
        <fullName evidence="1">Unannotated protein</fullName>
    </submittedName>
</protein>
<reference evidence="1" key="1">
    <citation type="submission" date="2020-05" db="EMBL/GenBank/DDBJ databases">
        <authorList>
            <person name="Chiriac C."/>
            <person name="Salcher M."/>
            <person name="Ghai R."/>
            <person name="Kavagutti S V."/>
        </authorList>
    </citation>
    <scope>NUCLEOTIDE SEQUENCE</scope>
</reference>
<gene>
    <name evidence="1" type="ORF">UFOPK1572_00283</name>
</gene>
<proteinExistence type="predicted"/>
<name>A0A6J6CMV6_9ZZZZ</name>
<dbReference type="AlphaFoldDB" id="A0A6J6CMV6"/>
<evidence type="ECO:0000313" key="1">
    <source>
        <dbReference type="EMBL" id="CAB4552606.1"/>
    </source>
</evidence>
<organism evidence="1">
    <name type="scientific">freshwater metagenome</name>
    <dbReference type="NCBI Taxonomy" id="449393"/>
    <lineage>
        <taxon>unclassified sequences</taxon>
        <taxon>metagenomes</taxon>
        <taxon>ecological metagenomes</taxon>
    </lineage>
</organism>
<accession>A0A6J6CMV6</accession>
<dbReference type="PROSITE" id="PS51257">
    <property type="entry name" value="PROKAR_LIPOPROTEIN"/>
    <property type="match status" value="1"/>
</dbReference>
<dbReference type="EMBL" id="CAEZTC010000021">
    <property type="protein sequence ID" value="CAB4552606.1"/>
    <property type="molecule type" value="Genomic_DNA"/>
</dbReference>